<comment type="caution">
    <text evidence="1">The sequence shown here is derived from an EMBL/GenBank/DDBJ whole genome shotgun (WGS) entry which is preliminary data.</text>
</comment>
<keyword evidence="2" id="KW-1185">Reference proteome</keyword>
<sequence length="239" mass="27480">MRENISDALRKIKKFLGDDMHLFLAVDEAQVAIQDLKQSFAHRRPLLPELVRMWSDHTTDDQSFIFAGTDILKVLFNDVDGLQQLSLVLWNGQFRDPEDEGHYVSKFLPPALRNSASGRFLISRIWRWLRGRHRYTASFSYVLTNDGYETTSRRTQESTRWTLWSKCAQKRVNRQSHTKSHWFGAVNVIKFSGPSTARIQKLYSWTFCSGMGPPLHSAPSISIWSISTMPSVLTQSPSS</sequence>
<dbReference type="AlphaFoldDB" id="A0AAD7HY26"/>
<evidence type="ECO:0000313" key="1">
    <source>
        <dbReference type="EMBL" id="KAJ7729687.1"/>
    </source>
</evidence>
<dbReference type="Proteomes" id="UP001215280">
    <property type="component" value="Unassembled WGS sequence"/>
</dbReference>
<reference evidence="1" key="1">
    <citation type="submission" date="2023-03" db="EMBL/GenBank/DDBJ databases">
        <title>Massive genome expansion in bonnet fungi (Mycena s.s.) driven by repeated elements and novel gene families across ecological guilds.</title>
        <authorList>
            <consortium name="Lawrence Berkeley National Laboratory"/>
            <person name="Harder C.B."/>
            <person name="Miyauchi S."/>
            <person name="Viragh M."/>
            <person name="Kuo A."/>
            <person name="Thoen E."/>
            <person name="Andreopoulos B."/>
            <person name="Lu D."/>
            <person name="Skrede I."/>
            <person name="Drula E."/>
            <person name="Henrissat B."/>
            <person name="Morin E."/>
            <person name="Kohler A."/>
            <person name="Barry K."/>
            <person name="LaButti K."/>
            <person name="Morin E."/>
            <person name="Salamov A."/>
            <person name="Lipzen A."/>
            <person name="Mereny Z."/>
            <person name="Hegedus B."/>
            <person name="Baldrian P."/>
            <person name="Stursova M."/>
            <person name="Weitz H."/>
            <person name="Taylor A."/>
            <person name="Grigoriev I.V."/>
            <person name="Nagy L.G."/>
            <person name="Martin F."/>
            <person name="Kauserud H."/>
        </authorList>
    </citation>
    <scope>NUCLEOTIDE SEQUENCE</scope>
    <source>
        <strain evidence="1">CBHHK188m</strain>
    </source>
</reference>
<name>A0AAD7HY26_9AGAR</name>
<proteinExistence type="predicted"/>
<accession>A0AAD7HY26</accession>
<protein>
    <submittedName>
        <fullName evidence="1">Uncharacterized protein</fullName>
    </submittedName>
</protein>
<evidence type="ECO:0000313" key="2">
    <source>
        <dbReference type="Proteomes" id="UP001215280"/>
    </source>
</evidence>
<dbReference type="EMBL" id="JARJLG010000196">
    <property type="protein sequence ID" value="KAJ7729687.1"/>
    <property type="molecule type" value="Genomic_DNA"/>
</dbReference>
<gene>
    <name evidence="1" type="ORF">DFH07DRAFT_180452</name>
</gene>
<organism evidence="1 2">
    <name type="scientific">Mycena maculata</name>
    <dbReference type="NCBI Taxonomy" id="230809"/>
    <lineage>
        <taxon>Eukaryota</taxon>
        <taxon>Fungi</taxon>
        <taxon>Dikarya</taxon>
        <taxon>Basidiomycota</taxon>
        <taxon>Agaricomycotina</taxon>
        <taxon>Agaricomycetes</taxon>
        <taxon>Agaricomycetidae</taxon>
        <taxon>Agaricales</taxon>
        <taxon>Marasmiineae</taxon>
        <taxon>Mycenaceae</taxon>
        <taxon>Mycena</taxon>
    </lineage>
</organism>